<dbReference type="OrthoDB" id="7963900at2"/>
<comment type="caution">
    <text evidence="1">The sequence shown here is derived from an EMBL/GenBank/DDBJ whole genome shotgun (WGS) entry which is preliminary data.</text>
</comment>
<protein>
    <submittedName>
        <fullName evidence="1">Uncharacterized protein</fullName>
    </submittedName>
</protein>
<keyword evidence="2" id="KW-1185">Reference proteome</keyword>
<accession>A0A916RMX3</accession>
<proteinExistence type="predicted"/>
<sequence length="103" mass="11457">MFKYNMSASIMTILARSELRNALMDEWPSLVSTNINTIATETELVDAVASSTGRTQVEAREAVRNWMERQGLPPIDARADALRTWATDTWEDEGGSGRSQGHN</sequence>
<dbReference type="EMBL" id="BMKB01000008">
    <property type="protein sequence ID" value="GGA62456.1"/>
    <property type="molecule type" value="Genomic_DNA"/>
</dbReference>
<dbReference type="AlphaFoldDB" id="A0A916RMX3"/>
<name>A0A916RMX3_9HYPH</name>
<organism evidence="1 2">
    <name type="scientific">Pelagibacterium lentulum</name>
    <dbReference type="NCBI Taxonomy" id="2029865"/>
    <lineage>
        <taxon>Bacteria</taxon>
        <taxon>Pseudomonadati</taxon>
        <taxon>Pseudomonadota</taxon>
        <taxon>Alphaproteobacteria</taxon>
        <taxon>Hyphomicrobiales</taxon>
        <taxon>Devosiaceae</taxon>
        <taxon>Pelagibacterium</taxon>
    </lineage>
</organism>
<reference evidence="1 2" key="1">
    <citation type="journal article" date="2014" name="Int. J. Syst. Evol. Microbiol.">
        <title>Complete genome sequence of Corynebacterium casei LMG S-19264T (=DSM 44701T), isolated from a smear-ripened cheese.</title>
        <authorList>
            <consortium name="US DOE Joint Genome Institute (JGI-PGF)"/>
            <person name="Walter F."/>
            <person name="Albersmeier A."/>
            <person name="Kalinowski J."/>
            <person name="Ruckert C."/>
        </authorList>
    </citation>
    <scope>NUCLEOTIDE SEQUENCE [LARGE SCALE GENOMIC DNA]</scope>
    <source>
        <strain evidence="1 2">CGMCC 1.15896</strain>
    </source>
</reference>
<dbReference type="RefSeq" id="WP_127072243.1">
    <property type="nucleotide sequence ID" value="NZ_BMKB01000008.1"/>
</dbReference>
<evidence type="ECO:0000313" key="1">
    <source>
        <dbReference type="EMBL" id="GGA62456.1"/>
    </source>
</evidence>
<evidence type="ECO:0000313" key="2">
    <source>
        <dbReference type="Proteomes" id="UP000596977"/>
    </source>
</evidence>
<gene>
    <name evidence="1" type="ORF">GCM10011499_36030</name>
</gene>
<dbReference type="Proteomes" id="UP000596977">
    <property type="component" value="Unassembled WGS sequence"/>
</dbReference>